<reference evidence="1" key="1">
    <citation type="journal article" date="2022" name="Int. J. Mol. Sci.">
        <title>Draft Genome of Tanacetum Coccineum: Genomic Comparison of Closely Related Tanacetum-Family Plants.</title>
        <authorList>
            <person name="Yamashiro T."/>
            <person name="Shiraishi A."/>
            <person name="Nakayama K."/>
            <person name="Satake H."/>
        </authorList>
    </citation>
    <scope>NUCLEOTIDE SEQUENCE</scope>
</reference>
<gene>
    <name evidence="1" type="ORF">Tco_0974102</name>
</gene>
<reference evidence="1" key="2">
    <citation type="submission" date="2022-01" db="EMBL/GenBank/DDBJ databases">
        <authorList>
            <person name="Yamashiro T."/>
            <person name="Shiraishi A."/>
            <person name="Satake H."/>
            <person name="Nakayama K."/>
        </authorList>
    </citation>
    <scope>NUCLEOTIDE SEQUENCE</scope>
</reference>
<keyword evidence="2" id="KW-1185">Reference proteome</keyword>
<dbReference type="Gene3D" id="3.30.70.270">
    <property type="match status" value="1"/>
</dbReference>
<dbReference type="EMBL" id="BQNB010016111">
    <property type="protein sequence ID" value="GJT47945.1"/>
    <property type="molecule type" value="Genomic_DNA"/>
</dbReference>
<protein>
    <recommendedName>
        <fullName evidence="3">Reverse transcriptase domain-containing protein</fullName>
    </recommendedName>
</protein>
<dbReference type="PANTHER" id="PTHR34072:SF52">
    <property type="entry name" value="RIBONUCLEASE H"/>
    <property type="match status" value="1"/>
</dbReference>
<dbReference type="PANTHER" id="PTHR34072">
    <property type="entry name" value="ENZYMATIC POLYPROTEIN-RELATED"/>
    <property type="match status" value="1"/>
</dbReference>
<sequence length="303" mass="34921">MDENVIRLLLKEHSDAFTSRLIAIQTELEATKNLVHARHGGGGDQGSMIPRAMRLDVPKFTGTYPNRSIRGASYGTERDRIVDHFSDARSRAGPAESSDSCRGKIEAVKNWKAPTTLFEIRSFLWLAGYSRRVCAVGVEQDEDFQNFINFIVMRRYVHLPMEHVKKSDTRRLYNPQSESWGAVVFALKFGDFICTVRKGFVIYQGYKSLQHIFDQKELNIRQKRRIELFSDYECEIRYHPGKANVVANALSRKERVKPKRVRAMAMTIQSRVKGMILAAQGEAFNRRTYFVKGYMALDQQLER</sequence>
<accession>A0ABQ5EAM4</accession>
<organism evidence="1 2">
    <name type="scientific">Tanacetum coccineum</name>
    <dbReference type="NCBI Taxonomy" id="301880"/>
    <lineage>
        <taxon>Eukaryota</taxon>
        <taxon>Viridiplantae</taxon>
        <taxon>Streptophyta</taxon>
        <taxon>Embryophyta</taxon>
        <taxon>Tracheophyta</taxon>
        <taxon>Spermatophyta</taxon>
        <taxon>Magnoliopsida</taxon>
        <taxon>eudicotyledons</taxon>
        <taxon>Gunneridae</taxon>
        <taxon>Pentapetalae</taxon>
        <taxon>asterids</taxon>
        <taxon>campanulids</taxon>
        <taxon>Asterales</taxon>
        <taxon>Asteraceae</taxon>
        <taxon>Asteroideae</taxon>
        <taxon>Anthemideae</taxon>
        <taxon>Anthemidinae</taxon>
        <taxon>Tanacetum</taxon>
    </lineage>
</organism>
<proteinExistence type="predicted"/>
<evidence type="ECO:0000313" key="1">
    <source>
        <dbReference type="EMBL" id="GJT47945.1"/>
    </source>
</evidence>
<evidence type="ECO:0000313" key="2">
    <source>
        <dbReference type="Proteomes" id="UP001151760"/>
    </source>
</evidence>
<comment type="caution">
    <text evidence="1">The sequence shown here is derived from an EMBL/GenBank/DDBJ whole genome shotgun (WGS) entry which is preliminary data.</text>
</comment>
<name>A0ABQ5EAM4_9ASTR</name>
<dbReference type="InterPro" id="IPR043502">
    <property type="entry name" value="DNA/RNA_pol_sf"/>
</dbReference>
<dbReference type="Proteomes" id="UP001151760">
    <property type="component" value="Unassembled WGS sequence"/>
</dbReference>
<dbReference type="SUPFAM" id="SSF56672">
    <property type="entry name" value="DNA/RNA polymerases"/>
    <property type="match status" value="1"/>
</dbReference>
<dbReference type="InterPro" id="IPR043128">
    <property type="entry name" value="Rev_trsase/Diguanyl_cyclase"/>
</dbReference>
<evidence type="ECO:0008006" key="3">
    <source>
        <dbReference type="Google" id="ProtNLM"/>
    </source>
</evidence>